<feature type="transmembrane region" description="Helical" evidence="4">
    <location>
        <begin position="175"/>
        <end position="193"/>
    </location>
</feature>
<evidence type="ECO:0000313" key="7">
    <source>
        <dbReference type="Proteomes" id="UP001595556"/>
    </source>
</evidence>
<dbReference type="Proteomes" id="UP001595556">
    <property type="component" value="Unassembled WGS sequence"/>
</dbReference>
<accession>A0ABV7H5N7</accession>
<dbReference type="RefSeq" id="WP_377305518.1">
    <property type="nucleotide sequence ID" value="NZ_CP180191.1"/>
</dbReference>
<feature type="transmembrane region" description="Helical" evidence="4">
    <location>
        <begin position="81"/>
        <end position="99"/>
    </location>
</feature>
<keyword evidence="7" id="KW-1185">Reference proteome</keyword>
<feature type="transmembrane region" description="Helical" evidence="4">
    <location>
        <begin position="284"/>
        <end position="301"/>
    </location>
</feature>
<dbReference type="Gene3D" id="1.20.1250.20">
    <property type="entry name" value="MFS general substrate transporter like domains"/>
    <property type="match status" value="1"/>
</dbReference>
<evidence type="ECO:0000256" key="1">
    <source>
        <dbReference type="ARBA" id="ARBA00022692"/>
    </source>
</evidence>
<name>A0ABV7H5N7_9BURK</name>
<keyword evidence="1 4" id="KW-0812">Transmembrane</keyword>
<feature type="transmembrane region" description="Helical" evidence="4">
    <location>
        <begin position="307"/>
        <end position="329"/>
    </location>
</feature>
<feature type="domain" description="Major facilitator superfamily (MFS) profile" evidence="5">
    <location>
        <begin position="218"/>
        <end position="395"/>
    </location>
</feature>
<feature type="transmembrane region" description="Helical" evidence="4">
    <location>
        <begin position="20"/>
        <end position="42"/>
    </location>
</feature>
<comment type="caution">
    <text evidence="6">The sequence shown here is derived from an EMBL/GenBank/DDBJ whole genome shotgun (WGS) entry which is preliminary data.</text>
</comment>
<feature type="transmembrane region" description="Helical" evidence="4">
    <location>
        <begin position="214"/>
        <end position="236"/>
    </location>
</feature>
<dbReference type="SUPFAM" id="SSF103473">
    <property type="entry name" value="MFS general substrate transporter"/>
    <property type="match status" value="1"/>
</dbReference>
<dbReference type="PANTHER" id="PTHR23542:SF1">
    <property type="entry name" value="MAJOR FACILITATOR SUPERFAMILY (MFS) PROFILE DOMAIN-CONTAINING PROTEIN"/>
    <property type="match status" value="1"/>
</dbReference>
<keyword evidence="2 4" id="KW-1133">Transmembrane helix</keyword>
<dbReference type="Pfam" id="PF07690">
    <property type="entry name" value="MFS_1"/>
    <property type="match status" value="1"/>
</dbReference>
<evidence type="ECO:0000259" key="5">
    <source>
        <dbReference type="PROSITE" id="PS50850"/>
    </source>
</evidence>
<dbReference type="InterPro" id="IPR011701">
    <property type="entry name" value="MFS"/>
</dbReference>
<sequence>MRALFDPYRSFFALPDVKAIVLFTVISRLPVAMMSFAMLMFLKQALGSFAQAGTVVGAYFIAMAITAPVQGRLIDRVGPLWPLRITGVVQPLALALLMISALKRPDFSDALLLAIVGGAFVTPITTLSRTLWRHRFDDGPDRRMAFAVDAVSIELNFTLGPALIALLLAVGSPTWAFGAAVACSALAVLAFLNSPGLKYWKHEPHAERHLLGPLTILPLWLVFICNFGLTFSFGVLEVSYAAAATQAGWPAVGGALLAINSVGSAIGGAVYGAMHLRMPLERQYGAAMALLALMVGAHMLAPDVWWMMPLSFLAGLLIAPALTAQTLMISRLGPQQYATEAFTWSSTFIVSGIGIGTAVAGWLIETTGLTSAFASAAALLAGAAALSLCMHSDRA</sequence>
<feature type="transmembrane region" description="Helical" evidence="4">
    <location>
        <begin position="370"/>
        <end position="390"/>
    </location>
</feature>
<dbReference type="InterPro" id="IPR036259">
    <property type="entry name" value="MFS_trans_sf"/>
</dbReference>
<dbReference type="PANTHER" id="PTHR23542">
    <property type="match status" value="1"/>
</dbReference>
<keyword evidence="3 4" id="KW-0472">Membrane</keyword>
<evidence type="ECO:0000313" key="6">
    <source>
        <dbReference type="EMBL" id="MFC3149055.1"/>
    </source>
</evidence>
<feature type="transmembrane region" description="Helical" evidence="4">
    <location>
        <begin position="111"/>
        <end position="132"/>
    </location>
</feature>
<gene>
    <name evidence="6" type="ORF">ACFOEN_15625</name>
</gene>
<dbReference type="PROSITE" id="PS50850">
    <property type="entry name" value="MFS"/>
    <property type="match status" value="1"/>
</dbReference>
<protein>
    <submittedName>
        <fullName evidence="6">MFS transporter</fullName>
    </submittedName>
</protein>
<dbReference type="EMBL" id="JBHRTI010000010">
    <property type="protein sequence ID" value="MFC3149055.1"/>
    <property type="molecule type" value="Genomic_DNA"/>
</dbReference>
<feature type="transmembrane region" description="Helical" evidence="4">
    <location>
        <begin position="341"/>
        <end position="364"/>
    </location>
</feature>
<organism evidence="6 7">
    <name type="scientific">Piscinibacterium candidicorallinum</name>
    <dbReference type="NCBI Taxonomy" id="1793872"/>
    <lineage>
        <taxon>Bacteria</taxon>
        <taxon>Pseudomonadati</taxon>
        <taxon>Pseudomonadota</taxon>
        <taxon>Betaproteobacteria</taxon>
        <taxon>Burkholderiales</taxon>
        <taxon>Piscinibacterium</taxon>
    </lineage>
</organism>
<proteinExistence type="predicted"/>
<evidence type="ECO:0000256" key="4">
    <source>
        <dbReference type="SAM" id="Phobius"/>
    </source>
</evidence>
<feature type="transmembrane region" description="Helical" evidence="4">
    <location>
        <begin position="248"/>
        <end position="272"/>
    </location>
</feature>
<evidence type="ECO:0000256" key="2">
    <source>
        <dbReference type="ARBA" id="ARBA00022989"/>
    </source>
</evidence>
<dbReference type="InterPro" id="IPR020846">
    <property type="entry name" value="MFS_dom"/>
</dbReference>
<evidence type="ECO:0000256" key="3">
    <source>
        <dbReference type="ARBA" id="ARBA00023136"/>
    </source>
</evidence>
<feature type="transmembrane region" description="Helical" evidence="4">
    <location>
        <begin position="48"/>
        <end position="69"/>
    </location>
</feature>
<feature type="transmembrane region" description="Helical" evidence="4">
    <location>
        <begin position="144"/>
        <end position="169"/>
    </location>
</feature>
<reference evidence="7" key="1">
    <citation type="journal article" date="2019" name="Int. J. Syst. Evol. Microbiol.">
        <title>The Global Catalogue of Microorganisms (GCM) 10K type strain sequencing project: providing services to taxonomists for standard genome sequencing and annotation.</title>
        <authorList>
            <consortium name="The Broad Institute Genomics Platform"/>
            <consortium name="The Broad Institute Genome Sequencing Center for Infectious Disease"/>
            <person name="Wu L."/>
            <person name="Ma J."/>
        </authorList>
    </citation>
    <scope>NUCLEOTIDE SEQUENCE [LARGE SCALE GENOMIC DNA]</scope>
    <source>
        <strain evidence="7">KCTC 52168</strain>
    </source>
</reference>